<dbReference type="STRING" id="4577.A0A1D6L8G8"/>
<dbReference type="InParanoid" id="A0A1D6L8G8"/>
<dbReference type="AlphaFoldDB" id="A0A1D6L8G8"/>
<dbReference type="Gene3D" id="3.30.420.10">
    <property type="entry name" value="Ribonuclease H-like superfamily/Ribonuclease H"/>
    <property type="match status" value="1"/>
</dbReference>
<evidence type="ECO:0000313" key="1">
    <source>
        <dbReference type="EMBL" id="ONM10529.1"/>
    </source>
</evidence>
<dbReference type="Gene3D" id="2.60.120.560">
    <property type="entry name" value="Exo-inulinase, domain 1"/>
    <property type="match status" value="1"/>
</dbReference>
<gene>
    <name evidence="1" type="ORF">ZEAMMB73_Zm00001d034537</name>
</gene>
<sequence length="315" mass="35691">MAYDPLRTHLERRAAEQLDIFKEMVSLRVFERIFSELLYCEHWTTHYVFLQDYKFILFFRLFTHNLHIPKLMFFKFEMMMCLCEVNADNNTIGCLRRPRSKWSSTSSTEILGASTAPLFSSSRDNGGPAFETDFADQLKNFSKMGHGVSSGGVLLKSSGWHTPVVPQIRTNASIGTVVDNNICHPTEFDFFLCIHAGAKDRLQERLRKSKCLGLEEAAKNKGFDLGNVDAMQTDMEVVFEVLKSLEDVEELDPEWLHDPHKLHTCVEKDTSLSDSCGVDPFGLVVMAPEGMQSRSRSPYSSGSDQDLSFSIYASL</sequence>
<organism evidence="1">
    <name type="scientific">Zea mays</name>
    <name type="common">Maize</name>
    <dbReference type="NCBI Taxonomy" id="4577"/>
    <lineage>
        <taxon>Eukaryota</taxon>
        <taxon>Viridiplantae</taxon>
        <taxon>Streptophyta</taxon>
        <taxon>Embryophyta</taxon>
        <taxon>Tracheophyta</taxon>
        <taxon>Spermatophyta</taxon>
        <taxon>Magnoliopsida</taxon>
        <taxon>Liliopsida</taxon>
        <taxon>Poales</taxon>
        <taxon>Poaceae</taxon>
        <taxon>PACMAD clade</taxon>
        <taxon>Panicoideae</taxon>
        <taxon>Andropogonodae</taxon>
        <taxon>Andropogoneae</taxon>
        <taxon>Tripsacinae</taxon>
        <taxon>Zea</taxon>
    </lineage>
</organism>
<protein>
    <submittedName>
        <fullName evidence="1">Uncharacterized protein</fullName>
    </submittedName>
</protein>
<dbReference type="GO" id="GO:0003676">
    <property type="term" value="F:nucleic acid binding"/>
    <property type="evidence" value="ECO:0007669"/>
    <property type="project" value="InterPro"/>
</dbReference>
<accession>A0A1D6L8G8</accession>
<proteinExistence type="predicted"/>
<reference evidence="1" key="1">
    <citation type="submission" date="2015-12" db="EMBL/GenBank/DDBJ databases">
        <title>Update maize B73 reference genome by single molecule sequencing technologies.</title>
        <authorList>
            <consortium name="Maize Genome Sequencing Project"/>
            <person name="Ware D."/>
        </authorList>
    </citation>
    <scope>NUCLEOTIDE SEQUENCE [LARGE SCALE GENOMIC DNA]</scope>
    <source>
        <tissue evidence="1">Seedling</tissue>
    </source>
</reference>
<dbReference type="ExpressionAtlas" id="A0A1D6L8G8">
    <property type="expression patterns" value="baseline and differential"/>
</dbReference>
<dbReference type="InterPro" id="IPR036397">
    <property type="entry name" value="RNaseH_sf"/>
</dbReference>
<dbReference type="EMBL" id="CM007647">
    <property type="protein sequence ID" value="ONM10529.1"/>
    <property type="molecule type" value="Genomic_DNA"/>
</dbReference>
<name>A0A1D6L8G8_MAIZE</name>